<keyword evidence="7 14" id="KW-0812">Transmembrane</keyword>
<dbReference type="InterPro" id="IPR036890">
    <property type="entry name" value="HATPase_C_sf"/>
</dbReference>
<dbReference type="OrthoDB" id="1933776at2"/>
<sequence>MNDIRYRWILYIIVFVILSTISVQVYWNYKNYLASKQQLINSVQASLDNAVEAYFADLAQTNTLTFTFNGELNEETFHNKTPSDSIVNNIEVFTSNTSSDSLNIELNEDIYLLKGLRSDSLAENVFKDLLKKEKGKNRVILKRSMDSTISLPHINNFKALTSKVLISMMHDSLQINKIDSLLCNDFKRKKLKINYRLSYRSNTSNIDHFSEASTKKASLVLSSKSTYLSNHNDLKIHFSNETIIVLKHILTSILISTLLVLAVISCLFYLLKIIKQQKQLAEVKNDLISNITHEFKTPIATIGVALESIKNFNVIDNKEKTKTYLDMSSSQLSKLNMMVEKLLETATLDSESLELKKERYNVADILLSIVEKHKMQTEAKTITYNPPSESVMANLDIFHFENAINNVLDNAIKYGGNTIIIDLTQNSFAFSISISDTGNSLTKATKDKIFEKFYRIPKGNTHDVKGFGIGLYYTKKIVDKHGGTIQLGLDNTLTTFKISFPNE</sequence>
<dbReference type="Gene3D" id="3.30.565.10">
    <property type="entry name" value="Histidine kinase-like ATPase, C-terminal domain"/>
    <property type="match status" value="1"/>
</dbReference>
<dbReference type="GO" id="GO:0005886">
    <property type="term" value="C:plasma membrane"/>
    <property type="evidence" value="ECO:0007669"/>
    <property type="project" value="UniProtKB-SubCell"/>
</dbReference>
<evidence type="ECO:0000256" key="1">
    <source>
        <dbReference type="ARBA" id="ARBA00000085"/>
    </source>
</evidence>
<feature type="transmembrane region" description="Helical" evidence="14">
    <location>
        <begin position="9"/>
        <end position="27"/>
    </location>
</feature>
<keyword evidence="5" id="KW-0597">Phosphoprotein</keyword>
<dbReference type="EMBL" id="SRSO01000010">
    <property type="protein sequence ID" value="TGV02805.1"/>
    <property type="molecule type" value="Genomic_DNA"/>
</dbReference>
<evidence type="ECO:0000256" key="4">
    <source>
        <dbReference type="ARBA" id="ARBA00022475"/>
    </source>
</evidence>
<keyword evidence="17" id="KW-1185">Reference proteome</keyword>
<dbReference type="RefSeq" id="WP_135876815.1">
    <property type="nucleotide sequence ID" value="NZ_SRSO01000010.1"/>
</dbReference>
<dbReference type="PROSITE" id="PS50109">
    <property type="entry name" value="HIS_KIN"/>
    <property type="match status" value="1"/>
</dbReference>
<keyword evidence="8" id="KW-0547">Nucleotide-binding</keyword>
<evidence type="ECO:0000256" key="5">
    <source>
        <dbReference type="ARBA" id="ARBA00022553"/>
    </source>
</evidence>
<feature type="transmembrane region" description="Helical" evidence="14">
    <location>
        <begin position="249"/>
        <end position="271"/>
    </location>
</feature>
<evidence type="ECO:0000256" key="2">
    <source>
        <dbReference type="ARBA" id="ARBA00004651"/>
    </source>
</evidence>
<feature type="domain" description="Histidine kinase" evidence="15">
    <location>
        <begin position="290"/>
        <end position="503"/>
    </location>
</feature>
<evidence type="ECO:0000256" key="10">
    <source>
        <dbReference type="ARBA" id="ARBA00022840"/>
    </source>
</evidence>
<dbReference type="InterPro" id="IPR003661">
    <property type="entry name" value="HisK_dim/P_dom"/>
</dbReference>
<dbReference type="InterPro" id="IPR004358">
    <property type="entry name" value="Sig_transdc_His_kin-like_C"/>
</dbReference>
<dbReference type="PANTHER" id="PTHR45528">
    <property type="entry name" value="SENSOR HISTIDINE KINASE CPXA"/>
    <property type="match status" value="1"/>
</dbReference>
<dbReference type="CDD" id="cd00075">
    <property type="entry name" value="HATPase"/>
    <property type="match status" value="1"/>
</dbReference>
<keyword evidence="13 14" id="KW-0472">Membrane</keyword>
<accession>A0A4S1DXX6</accession>
<dbReference type="SMART" id="SM00387">
    <property type="entry name" value="HATPase_c"/>
    <property type="match status" value="1"/>
</dbReference>
<dbReference type="PANTHER" id="PTHR45528:SF1">
    <property type="entry name" value="SENSOR HISTIDINE KINASE CPXA"/>
    <property type="match status" value="1"/>
</dbReference>
<keyword evidence="9 16" id="KW-0418">Kinase</keyword>
<gene>
    <name evidence="16" type="ORF">EM932_08780</name>
</gene>
<dbReference type="AlphaFoldDB" id="A0A4S1DXX6"/>
<dbReference type="SMART" id="SM00388">
    <property type="entry name" value="HisKA"/>
    <property type="match status" value="1"/>
</dbReference>
<dbReference type="InterPro" id="IPR050398">
    <property type="entry name" value="HssS/ArlS-like"/>
</dbReference>
<dbReference type="GO" id="GO:0000155">
    <property type="term" value="F:phosphorelay sensor kinase activity"/>
    <property type="evidence" value="ECO:0007669"/>
    <property type="project" value="InterPro"/>
</dbReference>
<evidence type="ECO:0000259" key="15">
    <source>
        <dbReference type="PROSITE" id="PS50109"/>
    </source>
</evidence>
<dbReference type="SUPFAM" id="SSF47384">
    <property type="entry name" value="Homodimeric domain of signal transducing histidine kinase"/>
    <property type="match status" value="1"/>
</dbReference>
<proteinExistence type="predicted"/>
<organism evidence="16 17">
    <name type="scientific">Flavivirga rizhaonensis</name>
    <dbReference type="NCBI Taxonomy" id="2559571"/>
    <lineage>
        <taxon>Bacteria</taxon>
        <taxon>Pseudomonadati</taxon>
        <taxon>Bacteroidota</taxon>
        <taxon>Flavobacteriia</taxon>
        <taxon>Flavobacteriales</taxon>
        <taxon>Flavobacteriaceae</taxon>
        <taxon>Flavivirga</taxon>
    </lineage>
</organism>
<dbReference type="Gene3D" id="1.10.287.130">
    <property type="match status" value="1"/>
</dbReference>
<evidence type="ECO:0000256" key="13">
    <source>
        <dbReference type="ARBA" id="ARBA00023136"/>
    </source>
</evidence>
<protein>
    <recommendedName>
        <fullName evidence="3">histidine kinase</fullName>
        <ecNumber evidence="3">2.7.13.3</ecNumber>
    </recommendedName>
</protein>
<evidence type="ECO:0000256" key="8">
    <source>
        <dbReference type="ARBA" id="ARBA00022741"/>
    </source>
</evidence>
<comment type="catalytic activity">
    <reaction evidence="1">
        <text>ATP + protein L-histidine = ADP + protein N-phospho-L-histidine.</text>
        <dbReference type="EC" id="2.7.13.3"/>
    </reaction>
</comment>
<dbReference type="GO" id="GO:0005524">
    <property type="term" value="F:ATP binding"/>
    <property type="evidence" value="ECO:0007669"/>
    <property type="project" value="UniProtKB-KW"/>
</dbReference>
<dbReference type="Pfam" id="PF00512">
    <property type="entry name" value="HisKA"/>
    <property type="match status" value="1"/>
</dbReference>
<dbReference type="SUPFAM" id="SSF55874">
    <property type="entry name" value="ATPase domain of HSP90 chaperone/DNA topoisomerase II/histidine kinase"/>
    <property type="match status" value="1"/>
</dbReference>
<evidence type="ECO:0000256" key="11">
    <source>
        <dbReference type="ARBA" id="ARBA00022989"/>
    </source>
</evidence>
<keyword evidence="10" id="KW-0067">ATP-binding</keyword>
<dbReference type="EC" id="2.7.13.3" evidence="3"/>
<dbReference type="PRINTS" id="PR00344">
    <property type="entry name" value="BCTRLSENSOR"/>
</dbReference>
<dbReference type="InterPro" id="IPR036097">
    <property type="entry name" value="HisK_dim/P_sf"/>
</dbReference>
<reference evidence="16 17" key="1">
    <citation type="submission" date="2019-04" db="EMBL/GenBank/DDBJ databases">
        <authorList>
            <person name="Liu A."/>
        </authorList>
    </citation>
    <scope>NUCLEOTIDE SEQUENCE [LARGE SCALE GENOMIC DNA]</scope>
    <source>
        <strain evidence="16 17">RZ03</strain>
    </source>
</reference>
<keyword evidence="4" id="KW-1003">Cell membrane</keyword>
<evidence type="ECO:0000256" key="7">
    <source>
        <dbReference type="ARBA" id="ARBA00022692"/>
    </source>
</evidence>
<evidence type="ECO:0000313" key="17">
    <source>
        <dbReference type="Proteomes" id="UP000307602"/>
    </source>
</evidence>
<evidence type="ECO:0000256" key="14">
    <source>
        <dbReference type="SAM" id="Phobius"/>
    </source>
</evidence>
<evidence type="ECO:0000256" key="9">
    <source>
        <dbReference type="ARBA" id="ARBA00022777"/>
    </source>
</evidence>
<comment type="subcellular location">
    <subcellularLocation>
        <location evidence="2">Cell membrane</location>
        <topology evidence="2">Multi-pass membrane protein</topology>
    </subcellularLocation>
</comment>
<keyword evidence="12" id="KW-0902">Two-component regulatory system</keyword>
<evidence type="ECO:0000256" key="12">
    <source>
        <dbReference type="ARBA" id="ARBA00023012"/>
    </source>
</evidence>
<dbReference type="InterPro" id="IPR003594">
    <property type="entry name" value="HATPase_dom"/>
</dbReference>
<dbReference type="CDD" id="cd00082">
    <property type="entry name" value="HisKA"/>
    <property type="match status" value="1"/>
</dbReference>
<dbReference type="Proteomes" id="UP000307602">
    <property type="component" value="Unassembled WGS sequence"/>
</dbReference>
<dbReference type="InterPro" id="IPR005467">
    <property type="entry name" value="His_kinase_dom"/>
</dbReference>
<name>A0A4S1DXX6_9FLAO</name>
<comment type="caution">
    <text evidence="16">The sequence shown here is derived from an EMBL/GenBank/DDBJ whole genome shotgun (WGS) entry which is preliminary data.</text>
</comment>
<evidence type="ECO:0000313" key="16">
    <source>
        <dbReference type="EMBL" id="TGV02805.1"/>
    </source>
</evidence>
<keyword evidence="6" id="KW-0808">Transferase</keyword>
<dbReference type="Pfam" id="PF02518">
    <property type="entry name" value="HATPase_c"/>
    <property type="match status" value="1"/>
</dbReference>
<evidence type="ECO:0000256" key="3">
    <source>
        <dbReference type="ARBA" id="ARBA00012438"/>
    </source>
</evidence>
<keyword evidence="11 14" id="KW-1133">Transmembrane helix</keyword>
<evidence type="ECO:0000256" key="6">
    <source>
        <dbReference type="ARBA" id="ARBA00022679"/>
    </source>
</evidence>